<dbReference type="InterPro" id="IPR007459">
    <property type="entry name" value="DNA_pol3_chi"/>
</dbReference>
<name>A0ABT5HNN6_9CAUL</name>
<dbReference type="Gene3D" id="3.40.50.10110">
    <property type="entry name" value="DNA polymerase III subunit chi"/>
    <property type="match status" value="1"/>
</dbReference>
<dbReference type="SUPFAM" id="SSF102400">
    <property type="entry name" value="DNA polymerase III chi subunit"/>
    <property type="match status" value="1"/>
</dbReference>
<accession>A0ABT5HNN6</accession>
<evidence type="ECO:0000313" key="1">
    <source>
        <dbReference type="EMBL" id="MDC7681670.1"/>
    </source>
</evidence>
<comment type="caution">
    <text evidence="1">The sequence shown here is derived from an EMBL/GenBank/DDBJ whole genome shotgun (WGS) entry which is preliminary data.</text>
</comment>
<keyword evidence="1" id="KW-0548">Nucleotidyltransferase</keyword>
<reference evidence="1 2" key="1">
    <citation type="submission" date="2023-01" db="EMBL/GenBank/DDBJ databases">
        <title>Novel species of the genus Asticcacaulis isolated from rivers.</title>
        <authorList>
            <person name="Lu H."/>
        </authorList>
    </citation>
    <scope>NUCLEOTIDE SEQUENCE [LARGE SCALE GENOMIC DNA]</scope>
    <source>
        <strain evidence="1 2">BYS171W</strain>
    </source>
</reference>
<proteinExistence type="predicted"/>
<protein>
    <submittedName>
        <fullName evidence="1">DNA polymerase III subunit chi</fullName>
        <ecNumber evidence="1">2.7.7.7</ecNumber>
    </submittedName>
</protein>
<dbReference type="Pfam" id="PF04364">
    <property type="entry name" value="DNA_pol3_chi"/>
    <property type="match status" value="1"/>
</dbReference>
<dbReference type="PANTHER" id="PTHR38767">
    <property type="entry name" value="DNA POLYMERASE III SUBUNIT CHI"/>
    <property type="match status" value="1"/>
</dbReference>
<dbReference type="GO" id="GO:0003887">
    <property type="term" value="F:DNA-directed DNA polymerase activity"/>
    <property type="evidence" value="ECO:0007669"/>
    <property type="project" value="UniProtKB-EC"/>
</dbReference>
<dbReference type="EC" id="2.7.7.7" evidence="1"/>
<dbReference type="EMBL" id="JAQQKX010000001">
    <property type="protein sequence ID" value="MDC7681670.1"/>
    <property type="molecule type" value="Genomic_DNA"/>
</dbReference>
<evidence type="ECO:0000313" key="2">
    <source>
        <dbReference type="Proteomes" id="UP001214854"/>
    </source>
</evidence>
<dbReference type="RefSeq" id="WP_272746180.1">
    <property type="nucleotide sequence ID" value="NZ_JAQQKX010000001.1"/>
</dbReference>
<sequence length="147" mass="16863">MTQVWFYHLERTPLKAALPDLLDKTLQKGWRAYVLGEGEALADLDQHLWAWREETFLAHGLESEPHAERQPVLLGASGERANAAEVLFSVSAMNLPDLSVYQRCLILFEGQDEAHLSWARAQWKTLKAASADLAYWKQNDNGRWERM</sequence>
<keyword evidence="2" id="KW-1185">Reference proteome</keyword>
<dbReference type="InterPro" id="IPR036768">
    <property type="entry name" value="PolIII_chi_sf"/>
</dbReference>
<organism evidence="1 2">
    <name type="scientific">Asticcacaulis aquaticus</name>
    <dbReference type="NCBI Taxonomy" id="2984212"/>
    <lineage>
        <taxon>Bacteria</taxon>
        <taxon>Pseudomonadati</taxon>
        <taxon>Pseudomonadota</taxon>
        <taxon>Alphaproteobacteria</taxon>
        <taxon>Caulobacterales</taxon>
        <taxon>Caulobacteraceae</taxon>
        <taxon>Asticcacaulis</taxon>
    </lineage>
</organism>
<dbReference type="NCBIfam" id="NF004347">
    <property type="entry name" value="PRK05728.1-4"/>
    <property type="match status" value="1"/>
</dbReference>
<keyword evidence="1" id="KW-0808">Transferase</keyword>
<gene>
    <name evidence="1" type="ORF">PQU92_00130</name>
</gene>
<dbReference type="Proteomes" id="UP001214854">
    <property type="component" value="Unassembled WGS sequence"/>
</dbReference>
<dbReference type="PANTHER" id="PTHR38767:SF1">
    <property type="entry name" value="DNA POLYMERASE III SUBUNIT CHI"/>
    <property type="match status" value="1"/>
</dbReference>